<sequence>MGIDDLSEDTGIPNKSLTIEEAIADLNGEDRGSRYYAAWWLGRFRVRQPEAISALIAGLSDEGDRTPDGGYPLRRNAARALGKLGDVQAVPKLIECLKCEDFYVRETAAEALGKLQDPVAIPHLTPLLAGGLAAAMPIPGSPTLAQPYDAVIEALGSLQAKEAIPLIEPFLEHPQDLIQYATARAMYQLTEKPMYGDRLIQALEGDKLQLRRAALSDLGAVGYLNAADAIAQTLAENSLKLIALKGILEHQVQKTADKSLSSEVIHVLELMDSLL</sequence>
<dbReference type="EMBL" id="PVWJ01000014">
    <property type="protein sequence ID" value="PSB04323.1"/>
    <property type="molecule type" value="Genomic_DNA"/>
</dbReference>
<dbReference type="AlphaFoldDB" id="A0A2T1C845"/>
<keyword evidence="4" id="KW-0456">Lyase</keyword>
<name>A0A2T1C845_9CYAN</name>
<dbReference type="InterPro" id="IPR011989">
    <property type="entry name" value="ARM-like"/>
</dbReference>
<comment type="caution">
    <text evidence="4">The sequence shown here is derived from an EMBL/GenBank/DDBJ whole genome shotgun (WGS) entry which is preliminary data.</text>
</comment>
<keyword evidence="2" id="KW-0042">Antenna complex</keyword>
<keyword evidence="5" id="KW-1185">Reference proteome</keyword>
<reference evidence="4 5" key="1">
    <citation type="submission" date="2018-02" db="EMBL/GenBank/DDBJ databases">
        <authorList>
            <person name="Cohen D.B."/>
            <person name="Kent A.D."/>
        </authorList>
    </citation>
    <scope>NUCLEOTIDE SEQUENCE [LARGE SCALE GENOMIC DNA]</scope>
    <source>
        <strain evidence="4 5">CCAP 1448/3</strain>
    </source>
</reference>
<reference evidence="4 5" key="2">
    <citation type="submission" date="2018-03" db="EMBL/GenBank/DDBJ databases">
        <title>The ancient ancestry and fast evolution of plastids.</title>
        <authorList>
            <person name="Moore K.R."/>
            <person name="Magnabosco C."/>
            <person name="Momper L."/>
            <person name="Gold D.A."/>
            <person name="Bosak T."/>
            <person name="Fournier G.P."/>
        </authorList>
    </citation>
    <scope>NUCLEOTIDE SEQUENCE [LARGE SCALE GENOMIC DNA]</scope>
    <source>
        <strain evidence="4 5">CCAP 1448/3</strain>
    </source>
</reference>
<organism evidence="4 5">
    <name type="scientific">Merismopedia glauca CCAP 1448/3</name>
    <dbReference type="NCBI Taxonomy" id="1296344"/>
    <lineage>
        <taxon>Bacteria</taxon>
        <taxon>Bacillati</taxon>
        <taxon>Cyanobacteriota</taxon>
        <taxon>Cyanophyceae</taxon>
        <taxon>Synechococcales</taxon>
        <taxon>Merismopediaceae</taxon>
        <taxon>Merismopedia</taxon>
    </lineage>
</organism>
<dbReference type="OrthoDB" id="454552at2"/>
<gene>
    <name evidence="4" type="ORF">C7B64_04450</name>
</gene>
<keyword evidence="3" id="KW-0605">Phycobilisome</keyword>
<proteinExistence type="inferred from homology"/>
<dbReference type="InterPro" id="IPR004155">
    <property type="entry name" value="PBS_lyase_HEAT"/>
</dbReference>
<dbReference type="GO" id="GO:0030089">
    <property type="term" value="C:phycobilisome"/>
    <property type="evidence" value="ECO:0007669"/>
    <property type="project" value="UniProtKB-KW"/>
</dbReference>
<dbReference type="GO" id="GO:0016491">
    <property type="term" value="F:oxidoreductase activity"/>
    <property type="evidence" value="ECO:0007669"/>
    <property type="project" value="TreeGrafter"/>
</dbReference>
<dbReference type="RefSeq" id="WP_106287446.1">
    <property type="nucleotide sequence ID" value="NZ_CAWNTC010000196.1"/>
</dbReference>
<dbReference type="PANTHER" id="PTHR12697:SF5">
    <property type="entry name" value="DEOXYHYPUSINE HYDROXYLASE"/>
    <property type="match status" value="1"/>
</dbReference>
<evidence type="ECO:0000313" key="5">
    <source>
        <dbReference type="Proteomes" id="UP000238762"/>
    </source>
</evidence>
<dbReference type="InterPro" id="IPR016024">
    <property type="entry name" value="ARM-type_fold"/>
</dbReference>
<accession>A0A2T1C845</accession>
<evidence type="ECO:0000256" key="2">
    <source>
        <dbReference type="ARBA" id="ARBA00022549"/>
    </source>
</evidence>
<dbReference type="Gene3D" id="1.25.10.10">
    <property type="entry name" value="Leucine-rich Repeat Variant"/>
    <property type="match status" value="2"/>
</dbReference>
<evidence type="ECO:0000256" key="1">
    <source>
        <dbReference type="ARBA" id="ARBA00009299"/>
    </source>
</evidence>
<protein>
    <submittedName>
        <fullName evidence="4">Phycocyanobilin lyase</fullName>
    </submittedName>
</protein>
<evidence type="ECO:0000256" key="3">
    <source>
        <dbReference type="ARBA" id="ARBA00022738"/>
    </source>
</evidence>
<dbReference type="Proteomes" id="UP000238762">
    <property type="component" value="Unassembled WGS sequence"/>
</dbReference>
<dbReference type="SUPFAM" id="SSF48371">
    <property type="entry name" value="ARM repeat"/>
    <property type="match status" value="1"/>
</dbReference>
<dbReference type="Pfam" id="PF13646">
    <property type="entry name" value="HEAT_2"/>
    <property type="match status" value="1"/>
</dbReference>
<dbReference type="SMART" id="SM00567">
    <property type="entry name" value="EZ_HEAT"/>
    <property type="match status" value="6"/>
</dbReference>
<dbReference type="PANTHER" id="PTHR12697">
    <property type="entry name" value="PBS LYASE HEAT-LIKE PROTEIN"/>
    <property type="match status" value="1"/>
</dbReference>
<dbReference type="Pfam" id="PF03130">
    <property type="entry name" value="HEAT_PBS"/>
    <property type="match status" value="2"/>
</dbReference>
<dbReference type="GO" id="GO:0016829">
    <property type="term" value="F:lyase activity"/>
    <property type="evidence" value="ECO:0007669"/>
    <property type="project" value="UniProtKB-KW"/>
</dbReference>
<evidence type="ECO:0000313" key="4">
    <source>
        <dbReference type="EMBL" id="PSB04323.1"/>
    </source>
</evidence>
<comment type="similarity">
    <text evidence="1">Belongs to the CpcE/RpcE/PecE family.</text>
</comment>